<evidence type="ECO:0000313" key="1">
    <source>
        <dbReference type="EMBL" id="MQL99783.1"/>
    </source>
</evidence>
<keyword evidence="2" id="KW-1185">Reference proteome</keyword>
<protein>
    <submittedName>
        <fullName evidence="1">Uncharacterized protein</fullName>
    </submittedName>
</protein>
<name>A0A843W6B6_COLES</name>
<sequence>MALTREEAEASNLVIGTLPIFGRVARVLVDPGASLCFASDEFYESLVRHTLERQCDVMVRLLSSGRVRVGRRMRGGSHRPHS</sequence>
<reference evidence="1" key="1">
    <citation type="submission" date="2017-07" db="EMBL/GenBank/DDBJ databases">
        <title>Taro Niue Genome Assembly and Annotation.</title>
        <authorList>
            <person name="Atibalentja N."/>
            <person name="Keating K."/>
            <person name="Fields C.J."/>
        </authorList>
    </citation>
    <scope>NUCLEOTIDE SEQUENCE</scope>
    <source>
        <strain evidence="1">Niue_2</strain>
        <tissue evidence="1">Leaf</tissue>
    </source>
</reference>
<accession>A0A843W6B6</accession>
<dbReference type="Pfam" id="PF08284">
    <property type="entry name" value="RVP_2"/>
    <property type="match status" value="1"/>
</dbReference>
<dbReference type="Proteomes" id="UP000652761">
    <property type="component" value="Unassembled WGS sequence"/>
</dbReference>
<comment type="caution">
    <text evidence="1">The sequence shown here is derived from an EMBL/GenBank/DDBJ whole genome shotgun (WGS) entry which is preliminary data.</text>
</comment>
<gene>
    <name evidence="1" type="ORF">Taro_032503</name>
</gene>
<dbReference type="AlphaFoldDB" id="A0A843W6B6"/>
<dbReference type="EMBL" id="NMUH01002407">
    <property type="protein sequence ID" value="MQL99783.1"/>
    <property type="molecule type" value="Genomic_DNA"/>
</dbReference>
<organism evidence="1 2">
    <name type="scientific">Colocasia esculenta</name>
    <name type="common">Wild taro</name>
    <name type="synonym">Arum esculentum</name>
    <dbReference type="NCBI Taxonomy" id="4460"/>
    <lineage>
        <taxon>Eukaryota</taxon>
        <taxon>Viridiplantae</taxon>
        <taxon>Streptophyta</taxon>
        <taxon>Embryophyta</taxon>
        <taxon>Tracheophyta</taxon>
        <taxon>Spermatophyta</taxon>
        <taxon>Magnoliopsida</taxon>
        <taxon>Liliopsida</taxon>
        <taxon>Araceae</taxon>
        <taxon>Aroideae</taxon>
        <taxon>Colocasieae</taxon>
        <taxon>Colocasia</taxon>
    </lineage>
</organism>
<proteinExistence type="predicted"/>
<evidence type="ECO:0000313" key="2">
    <source>
        <dbReference type="Proteomes" id="UP000652761"/>
    </source>
</evidence>